<dbReference type="CDD" id="cd10845">
    <property type="entry name" value="DSRM_RNAse_III_family"/>
    <property type="match status" value="1"/>
</dbReference>
<evidence type="ECO:0000256" key="8">
    <source>
        <dbReference type="HAMAP-Rule" id="MF_00104"/>
    </source>
</evidence>
<feature type="active site" evidence="8">
    <location>
        <position position="124"/>
    </location>
</feature>
<keyword evidence="4 8" id="KW-0540">Nuclease</keyword>
<dbReference type="RefSeq" id="WP_324717695.1">
    <property type="nucleotide sequence ID" value="NZ_CP141615.1"/>
</dbReference>
<keyword evidence="8" id="KW-0699">rRNA-binding</keyword>
<gene>
    <name evidence="8 11" type="primary">rnc</name>
    <name evidence="11" type="ORF">U7230_05290</name>
</gene>
<dbReference type="Pfam" id="PF14622">
    <property type="entry name" value="Ribonucleas_3_3"/>
    <property type="match status" value="1"/>
</dbReference>
<dbReference type="EMBL" id="CP141615">
    <property type="protein sequence ID" value="WRP18422.1"/>
    <property type="molecule type" value="Genomic_DNA"/>
</dbReference>
<organism evidence="11 12">
    <name type="scientific">Carboxydichorda subterranea</name>
    <dbReference type="NCBI Taxonomy" id="3109565"/>
    <lineage>
        <taxon>Bacteria</taxon>
        <taxon>Bacillati</taxon>
        <taxon>Bacillota</taxon>
        <taxon>Limnochordia</taxon>
        <taxon>Limnochordales</taxon>
        <taxon>Geochordaceae</taxon>
        <taxon>Carboxydichorda</taxon>
    </lineage>
</organism>
<dbReference type="Proteomes" id="UP001332192">
    <property type="component" value="Chromosome"/>
</dbReference>
<dbReference type="Pfam" id="PF00035">
    <property type="entry name" value="dsrm"/>
    <property type="match status" value="1"/>
</dbReference>
<feature type="active site" evidence="8">
    <location>
        <position position="52"/>
    </location>
</feature>
<evidence type="ECO:0000256" key="1">
    <source>
        <dbReference type="ARBA" id="ARBA00000109"/>
    </source>
</evidence>
<keyword evidence="8" id="KW-0698">rRNA processing</keyword>
<sequence>MGGPPRDGDGEALGYRFADPALLRRALTHRSVGAEHPAAAGQHNERLEFLGDAVVGLVVSAWLFREFPDRPEGELTRLRAQLVRGPTLASLARRYRIDERLLLGKGAQVQGAREHERVLAGAFEAVVGAIFVDGGWEAARSSLERCLPDALRLVRPPSQANPKGALQELLAKLNRPAPEYRVVEMEGPPHQRRFTVQLRCPPDVTVRAQGHSRQAAEEAAARLVLERLRAGSSQVL</sequence>
<name>A0ABZ1C067_9FIRM</name>
<comment type="similarity">
    <text evidence="2">Belongs to the ribonuclease III family.</text>
</comment>
<feature type="binding site" evidence="8">
    <location>
        <position position="124"/>
    </location>
    <ligand>
        <name>Mg(2+)</name>
        <dbReference type="ChEBI" id="CHEBI:18420"/>
    </ligand>
</feature>
<dbReference type="PROSITE" id="PS50142">
    <property type="entry name" value="RNASE_3_2"/>
    <property type="match status" value="1"/>
</dbReference>
<comment type="function">
    <text evidence="8">Digests double-stranded RNA. Involved in the processing of primary rRNA transcript to yield the immediate precursors to the large and small rRNAs (23S and 16S). Processes some mRNAs, and tRNAs when they are encoded in the rRNA operon. Processes pre-crRNA and tracrRNA of type II CRISPR loci if present in the organism.</text>
</comment>
<evidence type="ECO:0000313" key="11">
    <source>
        <dbReference type="EMBL" id="WRP18422.1"/>
    </source>
</evidence>
<evidence type="ECO:0000259" key="9">
    <source>
        <dbReference type="PROSITE" id="PS50137"/>
    </source>
</evidence>
<comment type="subcellular location">
    <subcellularLocation>
        <location evidence="8">Cytoplasm</location>
    </subcellularLocation>
</comment>
<comment type="cofactor">
    <cofactor evidence="8">
        <name>Mg(2+)</name>
        <dbReference type="ChEBI" id="CHEBI:18420"/>
    </cofactor>
</comment>
<dbReference type="PANTHER" id="PTHR11207">
    <property type="entry name" value="RIBONUCLEASE III"/>
    <property type="match status" value="1"/>
</dbReference>
<dbReference type="InterPro" id="IPR011907">
    <property type="entry name" value="RNase_III"/>
</dbReference>
<dbReference type="PROSITE" id="PS50137">
    <property type="entry name" value="DS_RBD"/>
    <property type="match status" value="1"/>
</dbReference>
<evidence type="ECO:0000313" key="12">
    <source>
        <dbReference type="Proteomes" id="UP001332192"/>
    </source>
</evidence>
<dbReference type="SMART" id="SM00535">
    <property type="entry name" value="RIBOc"/>
    <property type="match status" value="1"/>
</dbReference>
<dbReference type="InterPro" id="IPR014720">
    <property type="entry name" value="dsRBD_dom"/>
</dbReference>
<keyword evidence="3 8" id="KW-0507">mRNA processing</keyword>
<dbReference type="SUPFAM" id="SSF69065">
    <property type="entry name" value="RNase III domain-like"/>
    <property type="match status" value="1"/>
</dbReference>
<dbReference type="CDD" id="cd00593">
    <property type="entry name" value="RIBOc"/>
    <property type="match status" value="1"/>
</dbReference>
<dbReference type="InterPro" id="IPR036389">
    <property type="entry name" value="RNase_III_sf"/>
</dbReference>
<dbReference type="EC" id="3.1.26.3" evidence="8"/>
<comment type="caution">
    <text evidence="8">Lacks conserved residue(s) required for the propagation of feature annotation.</text>
</comment>
<evidence type="ECO:0000259" key="10">
    <source>
        <dbReference type="PROSITE" id="PS50142"/>
    </source>
</evidence>
<reference evidence="11 12" key="1">
    <citation type="journal article" date="2024" name="Front. Microbiol.">
        <title>Novel thermophilic genera Geochorda gen. nov. and Carboxydochorda gen. nov. from the deep terrestrial subsurface reveal the ecophysiological diversity in the class Limnochordia.</title>
        <authorList>
            <person name="Karnachuk O.V."/>
            <person name="Lukina A.P."/>
            <person name="Avakyan M.R."/>
            <person name="Kadnikov V.V."/>
            <person name="Begmatov S."/>
            <person name="Beletsky A.V."/>
            <person name="Vlasova K.G."/>
            <person name="Novikov A.A."/>
            <person name="Shcherbakova V.A."/>
            <person name="Mardanov A.V."/>
            <person name="Ravin N.V."/>
        </authorList>
    </citation>
    <scope>NUCLEOTIDE SEQUENCE [LARGE SCALE GENOMIC DNA]</scope>
    <source>
        <strain evidence="11 12">L945</strain>
    </source>
</reference>
<keyword evidence="8" id="KW-0479">Metal-binding</keyword>
<evidence type="ECO:0000256" key="2">
    <source>
        <dbReference type="ARBA" id="ARBA00010183"/>
    </source>
</evidence>
<dbReference type="PANTHER" id="PTHR11207:SF0">
    <property type="entry name" value="RIBONUCLEASE 3"/>
    <property type="match status" value="1"/>
</dbReference>
<accession>A0ABZ1C067</accession>
<dbReference type="HAMAP" id="MF_00104">
    <property type="entry name" value="RNase_III"/>
    <property type="match status" value="1"/>
</dbReference>
<dbReference type="SUPFAM" id="SSF54768">
    <property type="entry name" value="dsRNA-binding domain-like"/>
    <property type="match status" value="1"/>
</dbReference>
<evidence type="ECO:0000256" key="5">
    <source>
        <dbReference type="ARBA" id="ARBA00022759"/>
    </source>
</evidence>
<feature type="domain" description="DRBM" evidence="9">
    <location>
        <begin position="161"/>
        <end position="230"/>
    </location>
</feature>
<evidence type="ECO:0000256" key="7">
    <source>
        <dbReference type="ARBA" id="ARBA00022884"/>
    </source>
</evidence>
<keyword evidence="5 8" id="KW-0255">Endonuclease</keyword>
<keyword evidence="8" id="KW-0460">Magnesium</keyword>
<dbReference type="Gene3D" id="3.30.160.20">
    <property type="match status" value="1"/>
</dbReference>
<keyword evidence="6 8" id="KW-0378">Hydrolase</keyword>
<evidence type="ECO:0000256" key="3">
    <source>
        <dbReference type="ARBA" id="ARBA00022664"/>
    </source>
</evidence>
<dbReference type="NCBIfam" id="TIGR02191">
    <property type="entry name" value="RNaseIII"/>
    <property type="match status" value="1"/>
</dbReference>
<comment type="catalytic activity">
    <reaction evidence="1 8">
        <text>Endonucleolytic cleavage to 5'-phosphomonoester.</text>
        <dbReference type="EC" id="3.1.26.3"/>
    </reaction>
</comment>
<keyword evidence="7 8" id="KW-0694">RNA-binding</keyword>
<dbReference type="PROSITE" id="PS00517">
    <property type="entry name" value="RNASE_3_1"/>
    <property type="match status" value="1"/>
</dbReference>
<evidence type="ECO:0000256" key="6">
    <source>
        <dbReference type="ARBA" id="ARBA00022801"/>
    </source>
</evidence>
<keyword evidence="8" id="KW-0819">tRNA processing</keyword>
<evidence type="ECO:0000256" key="4">
    <source>
        <dbReference type="ARBA" id="ARBA00022722"/>
    </source>
</evidence>
<protein>
    <recommendedName>
        <fullName evidence="8">Ribonuclease 3</fullName>
        <ecNumber evidence="8">3.1.26.3</ecNumber>
    </recommendedName>
    <alternativeName>
        <fullName evidence="8">Ribonuclease III</fullName>
        <shortName evidence="8">RNase III</shortName>
    </alternativeName>
</protein>
<dbReference type="GO" id="GO:0004525">
    <property type="term" value="F:ribonuclease III activity"/>
    <property type="evidence" value="ECO:0007669"/>
    <property type="project" value="UniProtKB-EC"/>
</dbReference>
<comment type="subunit">
    <text evidence="8">Homodimer.</text>
</comment>
<dbReference type="InterPro" id="IPR000999">
    <property type="entry name" value="RNase_III_dom"/>
</dbReference>
<keyword evidence="12" id="KW-1185">Reference proteome</keyword>
<dbReference type="SMART" id="SM00358">
    <property type="entry name" value="DSRM"/>
    <property type="match status" value="1"/>
</dbReference>
<keyword evidence="8" id="KW-0963">Cytoplasm</keyword>
<dbReference type="Gene3D" id="1.10.1520.10">
    <property type="entry name" value="Ribonuclease III domain"/>
    <property type="match status" value="1"/>
</dbReference>
<feature type="domain" description="RNase III" evidence="10">
    <location>
        <begin position="11"/>
        <end position="135"/>
    </location>
</feature>
<feature type="binding site" evidence="8">
    <location>
        <position position="48"/>
    </location>
    <ligand>
        <name>Mg(2+)</name>
        <dbReference type="ChEBI" id="CHEBI:18420"/>
    </ligand>
</feature>
<proteinExistence type="inferred from homology"/>